<feature type="signal peptide" evidence="1">
    <location>
        <begin position="1"/>
        <end position="24"/>
    </location>
</feature>
<dbReference type="OrthoDB" id="6623352at2"/>
<reference evidence="2 3" key="1">
    <citation type="submission" date="2014-08" db="EMBL/GenBank/DDBJ databases">
        <title>Genome sequences of NCPPB Pectobacterium isolates.</title>
        <authorList>
            <person name="Glover R.H."/>
            <person name="Sapp M."/>
            <person name="Elphinstone J."/>
        </authorList>
    </citation>
    <scope>NUCLEOTIDE SEQUENCE [LARGE SCALE GENOMIC DNA]</scope>
    <source>
        <strain evidence="2 3">LMG 21372</strain>
    </source>
</reference>
<dbReference type="STRING" id="180957.B5S52_10755"/>
<feature type="chain" id="PRO_5005632737" evidence="1">
    <location>
        <begin position="25"/>
        <end position="341"/>
    </location>
</feature>
<gene>
    <name evidence="2" type="ORF">KU74_10690</name>
</gene>
<protein>
    <submittedName>
        <fullName evidence="2">Uncharacterized protein</fullName>
    </submittedName>
</protein>
<sequence length="341" mass="38210">MMGKFFQWNCLILSGVMMMSTANAANEPLRIRSVFDINSAFCAIKTNGVLGMDNRDSAVAGRGFGTSSTNALLTLENGENEITVEIGALGWFSQENISDDNGRKAFKSDAGCKVALTAFKGEQSKVLSQFTIAIGKDGIPYAQSGGEADSAKPEKVMVKKITAQQVEIGHLSSDYLIDNYFPAGMELYQFTKKVHLKNIPEWKWTKATPFTGKTEQIQALKIAYLDLWHLFAEKNNEKIKKYLNESLRSWAMTTGSSIDEIYNDRNFIDDFKSESFKMIPINWNDYEIEVINKNRMVRFINKSDPTISPLSYSVKDEDGDDSFGYYSPIFAFVDGKVIPVI</sequence>
<organism evidence="2 3">
    <name type="scientific">Pectobacterium brasiliense</name>
    <dbReference type="NCBI Taxonomy" id="180957"/>
    <lineage>
        <taxon>Bacteria</taxon>
        <taxon>Pseudomonadati</taxon>
        <taxon>Pseudomonadota</taxon>
        <taxon>Gammaproteobacteria</taxon>
        <taxon>Enterobacterales</taxon>
        <taxon>Pectobacteriaceae</taxon>
        <taxon>Pectobacterium</taxon>
    </lineage>
</organism>
<dbReference type="RefSeq" id="WP_039314793.1">
    <property type="nucleotide sequence ID" value="NZ_JQOD01000002.1"/>
</dbReference>
<evidence type="ECO:0000313" key="3">
    <source>
        <dbReference type="Proteomes" id="UP000029435"/>
    </source>
</evidence>
<evidence type="ECO:0000256" key="1">
    <source>
        <dbReference type="SAM" id="SignalP"/>
    </source>
</evidence>
<proteinExistence type="predicted"/>
<dbReference type="EMBL" id="JQOD01000002">
    <property type="protein sequence ID" value="KGA33941.1"/>
    <property type="molecule type" value="Genomic_DNA"/>
</dbReference>
<dbReference type="AlphaFoldDB" id="A0A0M2F2B6"/>
<accession>A0A0M2F2B6</accession>
<evidence type="ECO:0000313" key="2">
    <source>
        <dbReference type="EMBL" id="KGA33941.1"/>
    </source>
</evidence>
<name>A0A0M2F2B6_9GAMM</name>
<dbReference type="Proteomes" id="UP000029435">
    <property type="component" value="Unassembled WGS sequence"/>
</dbReference>
<keyword evidence="1" id="KW-0732">Signal</keyword>
<comment type="caution">
    <text evidence="2">The sequence shown here is derived from an EMBL/GenBank/DDBJ whole genome shotgun (WGS) entry which is preliminary data.</text>
</comment>